<evidence type="ECO:0000313" key="2">
    <source>
        <dbReference type="Proteomes" id="UP000016183"/>
    </source>
</evidence>
<comment type="caution">
    <text evidence="1">The sequence shown here is derived from an EMBL/GenBank/DDBJ whole genome shotgun (WGS) entry which is preliminary data.</text>
</comment>
<gene>
    <name evidence="1" type="ORF">HMPREF9733_01836</name>
</gene>
<dbReference type="InterPro" id="IPR011664">
    <property type="entry name" value="Abi_system_AbiD/AbiF-like"/>
</dbReference>
<dbReference type="HOGENOM" id="CLU_044962_2_2_12"/>
<dbReference type="AlphaFoldDB" id="M2AZ88"/>
<dbReference type="InterPro" id="IPR017034">
    <property type="entry name" value="Abi_system_AbiD/AbiF"/>
</dbReference>
<dbReference type="EMBL" id="AGDZ01000027">
    <property type="protein sequence ID" value="EMB22420.1"/>
    <property type="molecule type" value="Genomic_DNA"/>
</dbReference>
<protein>
    <recommendedName>
        <fullName evidence="3">Abortive infection bacteriophage resistance protein</fullName>
    </recommendedName>
</protein>
<proteinExistence type="predicted"/>
<name>M2AZ88_TREDN</name>
<evidence type="ECO:0000313" key="1">
    <source>
        <dbReference type="EMBL" id="EMB22420.1"/>
    </source>
</evidence>
<evidence type="ECO:0008006" key="3">
    <source>
        <dbReference type="Google" id="ProtNLM"/>
    </source>
</evidence>
<dbReference type="PATRIC" id="fig|999437.3.peg.1897"/>
<dbReference type="PIRSF" id="PIRSF034934">
    <property type="entry name" value="AbiF_AbiD"/>
    <property type="match status" value="1"/>
</dbReference>
<organism evidence="1 2">
    <name type="scientific">Treponema denticola SP33</name>
    <dbReference type="NCBI Taxonomy" id="999437"/>
    <lineage>
        <taxon>Bacteria</taxon>
        <taxon>Pseudomonadati</taxon>
        <taxon>Spirochaetota</taxon>
        <taxon>Spirochaetia</taxon>
        <taxon>Spirochaetales</taxon>
        <taxon>Treponemataceae</taxon>
        <taxon>Treponema</taxon>
    </lineage>
</organism>
<sequence length="322" mass="38428">MCEYRSLTFEEQIDLFIQRGMQVSDKTKDSQKLQYINYYKLKELAYPFYKQTAEGEYKYQNISFDELLKRYYQDKHIRLAMLSCIEKIEIAFKTRFCHLLGKKHGAYGYLQFNNWCNKEKYCKYYISEKQGDFKNRIKENQYLYHKTKCIENFLLQNKDSEKIPIWMLVEVLTFGEILYLFGIMSTENQKHIANDFNCQINEFISWLKSLNFIRNQCAHNSNIINIKLKTKPLLRHDWKELLTIDKNNQSSGRLADIIIPMVFLTIIINKKYAFNDLQRAISKLVKNSDERANMLGFKDVHTANTAIKYLGGNFKYKKNKPI</sequence>
<reference evidence="1 2" key="1">
    <citation type="submission" date="2012-01" db="EMBL/GenBank/DDBJ databases">
        <title>The Genome Sequence of Treponema denticola SP33.</title>
        <authorList>
            <consortium name="The Broad Institute Genome Sequencing Platform"/>
            <person name="Earl A."/>
            <person name="Ward D."/>
            <person name="Feldgarden M."/>
            <person name="Gevers D."/>
            <person name="Blanton J.M."/>
            <person name="Fenno C.J."/>
            <person name="Baranova O.V."/>
            <person name="Mathney J."/>
            <person name="Dewhirst F.E."/>
            <person name="Izard J."/>
            <person name="Young S.K."/>
            <person name="Zeng Q."/>
            <person name="Gargeya S."/>
            <person name="Fitzgerald M."/>
            <person name="Haas B."/>
            <person name="Abouelleil A."/>
            <person name="Alvarado L."/>
            <person name="Arachchi H.M."/>
            <person name="Berlin A."/>
            <person name="Chapman S.B."/>
            <person name="Gearin G."/>
            <person name="Goldberg J."/>
            <person name="Griggs A."/>
            <person name="Gujja S."/>
            <person name="Hansen M."/>
            <person name="Heiman D."/>
            <person name="Howarth C."/>
            <person name="Larimer J."/>
            <person name="Lui A."/>
            <person name="MacDonald P.J.P."/>
            <person name="McCowen C."/>
            <person name="Montmayeur A."/>
            <person name="Murphy C."/>
            <person name="Neiman D."/>
            <person name="Pearson M."/>
            <person name="Priest M."/>
            <person name="Roberts A."/>
            <person name="Saif S."/>
            <person name="Shea T."/>
            <person name="Sisk P."/>
            <person name="Stolte C."/>
            <person name="Sykes S."/>
            <person name="Wortman J."/>
            <person name="Nusbaum C."/>
            <person name="Birren B."/>
        </authorList>
    </citation>
    <scope>NUCLEOTIDE SEQUENCE [LARGE SCALE GENOMIC DNA]</scope>
    <source>
        <strain evidence="1 2">SP33</strain>
    </source>
</reference>
<dbReference type="RefSeq" id="WP_010696604.1">
    <property type="nucleotide sequence ID" value="NZ_KB442454.1"/>
</dbReference>
<dbReference type="OrthoDB" id="5363652at2"/>
<dbReference type="Proteomes" id="UP000016183">
    <property type="component" value="Unassembled WGS sequence"/>
</dbReference>
<dbReference type="Pfam" id="PF07751">
    <property type="entry name" value="Abi_2"/>
    <property type="match status" value="1"/>
</dbReference>
<accession>M2AZ88</accession>